<dbReference type="InterPro" id="IPR036638">
    <property type="entry name" value="HLH_DNA-bd_sf"/>
</dbReference>
<dbReference type="EMBL" id="CAVMBE010000062">
    <property type="protein sequence ID" value="CAK4032351.1"/>
    <property type="molecule type" value="Genomic_DNA"/>
</dbReference>
<dbReference type="PANTHER" id="PTHR47336:SF2">
    <property type="entry name" value="TRANSCRIPTION FACTOR HMS1-RELATED"/>
    <property type="match status" value="1"/>
</dbReference>
<protein>
    <submittedName>
        <fullName evidence="3">Helix-loop-helix DNA-binding domain-containing</fullName>
    </submittedName>
</protein>
<dbReference type="CDD" id="cd11395">
    <property type="entry name" value="bHLHzip_SREBP_like"/>
    <property type="match status" value="1"/>
</dbReference>
<name>A0AAI8Z4R3_9PEZI</name>
<feature type="compositionally biased region" description="Basic and acidic residues" evidence="1">
    <location>
        <begin position="102"/>
        <end position="112"/>
    </location>
</feature>
<evidence type="ECO:0000259" key="2">
    <source>
        <dbReference type="PROSITE" id="PS50888"/>
    </source>
</evidence>
<keyword evidence="4" id="KW-1185">Reference proteome</keyword>
<organism evidence="3 4">
    <name type="scientific">Lecanosticta acicola</name>
    <dbReference type="NCBI Taxonomy" id="111012"/>
    <lineage>
        <taxon>Eukaryota</taxon>
        <taxon>Fungi</taxon>
        <taxon>Dikarya</taxon>
        <taxon>Ascomycota</taxon>
        <taxon>Pezizomycotina</taxon>
        <taxon>Dothideomycetes</taxon>
        <taxon>Dothideomycetidae</taxon>
        <taxon>Mycosphaerellales</taxon>
        <taxon>Mycosphaerellaceae</taxon>
        <taxon>Lecanosticta</taxon>
    </lineage>
</organism>
<evidence type="ECO:0000313" key="3">
    <source>
        <dbReference type="EMBL" id="CAK4032351.1"/>
    </source>
</evidence>
<dbReference type="SUPFAM" id="SSF47459">
    <property type="entry name" value="HLH, helix-loop-helix DNA-binding domain"/>
    <property type="match status" value="1"/>
</dbReference>
<dbReference type="InterPro" id="IPR011598">
    <property type="entry name" value="bHLH_dom"/>
</dbReference>
<dbReference type="Pfam" id="PF00010">
    <property type="entry name" value="HLH"/>
    <property type="match status" value="1"/>
</dbReference>
<dbReference type="Gene3D" id="4.10.280.10">
    <property type="entry name" value="Helix-loop-helix DNA-binding domain"/>
    <property type="match status" value="1"/>
</dbReference>
<sequence>MRSQSRKESGPSEVDIDNRGCVDDLLSSLQNGTSRLSHVLQRQEEATGVSMSTAKGLSMEVDLSTGATFTSTAPGATIAILRPGHLDSGHEQEDEDSCGDDLTDRQTEERTTKSLSPTSTGLESSASQARPHAAVEKRYRRTVNTKLQQLYASIPASGKFELKDEHQQNEMRNVNAGEQAAKPAVLDKAIQYVTHLIDTYHKYDQDIQELRKQVRELIDEDGDGQQANPNHYERPVDMR</sequence>
<keyword evidence="3" id="KW-0238">DNA-binding</keyword>
<comment type="caution">
    <text evidence="3">The sequence shown here is derived from an EMBL/GenBank/DDBJ whole genome shotgun (WGS) entry which is preliminary data.</text>
</comment>
<dbReference type="Proteomes" id="UP001296104">
    <property type="component" value="Unassembled WGS sequence"/>
</dbReference>
<dbReference type="AlphaFoldDB" id="A0AAI8Z4R3"/>
<feature type="compositionally biased region" description="Acidic residues" evidence="1">
    <location>
        <begin position="92"/>
        <end position="101"/>
    </location>
</feature>
<feature type="region of interest" description="Disordered" evidence="1">
    <location>
        <begin position="86"/>
        <end position="139"/>
    </location>
</feature>
<reference evidence="3" key="1">
    <citation type="submission" date="2023-11" db="EMBL/GenBank/DDBJ databases">
        <authorList>
            <person name="Alioto T."/>
            <person name="Alioto T."/>
            <person name="Gomez Garrido J."/>
        </authorList>
    </citation>
    <scope>NUCLEOTIDE SEQUENCE</scope>
</reference>
<gene>
    <name evidence="3" type="ORF">LECACI_7A007509</name>
</gene>
<feature type="domain" description="BHLH" evidence="2">
    <location>
        <begin position="127"/>
        <end position="196"/>
    </location>
</feature>
<accession>A0AAI8Z4R3</accession>
<dbReference type="PANTHER" id="PTHR47336">
    <property type="entry name" value="TRANSCRIPTION FACTOR HMS1-RELATED"/>
    <property type="match status" value="1"/>
</dbReference>
<dbReference type="GO" id="GO:0046983">
    <property type="term" value="F:protein dimerization activity"/>
    <property type="evidence" value="ECO:0007669"/>
    <property type="project" value="InterPro"/>
</dbReference>
<feature type="compositionally biased region" description="Polar residues" evidence="1">
    <location>
        <begin position="113"/>
        <end position="128"/>
    </location>
</feature>
<dbReference type="GO" id="GO:0003677">
    <property type="term" value="F:DNA binding"/>
    <property type="evidence" value="ECO:0007669"/>
    <property type="project" value="UniProtKB-KW"/>
</dbReference>
<dbReference type="InterPro" id="IPR052099">
    <property type="entry name" value="Regulatory_TF_Diverse"/>
</dbReference>
<feature type="region of interest" description="Disordered" evidence="1">
    <location>
        <begin position="219"/>
        <end position="239"/>
    </location>
</feature>
<evidence type="ECO:0000256" key="1">
    <source>
        <dbReference type="SAM" id="MobiDB-lite"/>
    </source>
</evidence>
<proteinExistence type="predicted"/>
<evidence type="ECO:0000313" key="4">
    <source>
        <dbReference type="Proteomes" id="UP001296104"/>
    </source>
</evidence>
<dbReference type="PROSITE" id="PS50888">
    <property type="entry name" value="BHLH"/>
    <property type="match status" value="1"/>
</dbReference>